<sequence>MTLTFKSIRIVVLVSLLFTAFISVADEHYVGTVLVVNKGADTVSFIDLSSREIVKTLPTGKGPHELAITQDGKWAVTTDYVGGNSLTVIDVENAKVVRTISLANYPRPHGILFLDAQTHVAVSSEGSDSAVIVNIHTGNILTGIDTTQQGSHMVALSKTADVIYTTNMGSNSVSVLDAQTATLSHIIPMPETPEAITVNDAGTRLWVGSNKDGLVSVFDLDSDKMISQFDGYTFPYRILLNQNQQYAVVPDYRQNTLDIFDAETLKRLKRIELANNAGPKGVSFHPDGKTLFLSLYQQNNVIAVDIPSGKVLFTLPTGDGPDGIGYSPFILKRD</sequence>
<dbReference type="Proteomes" id="UP001500359">
    <property type="component" value="Unassembled WGS sequence"/>
</dbReference>
<gene>
    <name evidence="3" type="ORF">GCM10009114_26520</name>
</gene>
<dbReference type="RefSeq" id="WP_343860740.1">
    <property type="nucleotide sequence ID" value="NZ_BAAAFD010000008.1"/>
</dbReference>
<keyword evidence="1" id="KW-0732">Signal</keyword>
<keyword evidence="4" id="KW-1185">Reference proteome</keyword>
<name>A0ABN1LNI1_9ALTE</name>
<feature type="domain" description="YNCE-like beta-propeller" evidence="2">
    <location>
        <begin position="21"/>
        <end position="116"/>
    </location>
</feature>
<comment type="caution">
    <text evidence="3">The sequence shown here is derived from an EMBL/GenBank/DDBJ whole genome shotgun (WGS) entry which is preliminary data.</text>
</comment>
<dbReference type="InterPro" id="IPR011045">
    <property type="entry name" value="N2O_reductase_N"/>
</dbReference>
<evidence type="ECO:0000313" key="4">
    <source>
        <dbReference type="Proteomes" id="UP001500359"/>
    </source>
</evidence>
<dbReference type="PANTHER" id="PTHR47197:SF3">
    <property type="entry name" value="DIHYDRO-HEME D1 DEHYDROGENASE"/>
    <property type="match status" value="1"/>
</dbReference>
<dbReference type="Pfam" id="PF21783">
    <property type="entry name" value="YNCE"/>
    <property type="match status" value="1"/>
</dbReference>
<dbReference type="InterPro" id="IPR011964">
    <property type="entry name" value="YVTN_b-propeller_repeat"/>
</dbReference>
<accession>A0ABN1LNI1</accession>
<dbReference type="EMBL" id="BAAAFD010000008">
    <property type="protein sequence ID" value="GAA0858124.1"/>
    <property type="molecule type" value="Genomic_DNA"/>
</dbReference>
<dbReference type="InterPro" id="IPR048433">
    <property type="entry name" value="YNCE-like_beta-prop"/>
</dbReference>
<reference evidence="3 4" key="1">
    <citation type="journal article" date="2019" name="Int. J. Syst. Evol. Microbiol.">
        <title>The Global Catalogue of Microorganisms (GCM) 10K type strain sequencing project: providing services to taxonomists for standard genome sequencing and annotation.</title>
        <authorList>
            <consortium name="The Broad Institute Genomics Platform"/>
            <consortium name="The Broad Institute Genome Sequencing Center for Infectious Disease"/>
            <person name="Wu L."/>
            <person name="Ma J."/>
        </authorList>
    </citation>
    <scope>NUCLEOTIDE SEQUENCE [LARGE SCALE GENOMIC DNA]</scope>
    <source>
        <strain evidence="3 4">JCM 15896</strain>
    </source>
</reference>
<dbReference type="InterPro" id="IPR015943">
    <property type="entry name" value="WD40/YVTN_repeat-like_dom_sf"/>
</dbReference>
<evidence type="ECO:0000256" key="1">
    <source>
        <dbReference type="ARBA" id="ARBA00022729"/>
    </source>
</evidence>
<organism evidence="3 4">
    <name type="scientific">Aliiglaciecola litoralis</name>
    <dbReference type="NCBI Taxonomy" id="582857"/>
    <lineage>
        <taxon>Bacteria</taxon>
        <taxon>Pseudomonadati</taxon>
        <taxon>Pseudomonadota</taxon>
        <taxon>Gammaproteobacteria</taxon>
        <taxon>Alteromonadales</taxon>
        <taxon>Alteromonadaceae</taxon>
        <taxon>Aliiglaciecola</taxon>
    </lineage>
</organism>
<dbReference type="NCBIfam" id="TIGR02276">
    <property type="entry name" value="beta_rpt_yvtn"/>
    <property type="match status" value="1"/>
</dbReference>
<dbReference type="PANTHER" id="PTHR47197">
    <property type="entry name" value="PROTEIN NIRF"/>
    <property type="match status" value="1"/>
</dbReference>
<proteinExistence type="predicted"/>
<protein>
    <recommendedName>
        <fullName evidence="2">YNCE-like beta-propeller domain-containing protein</fullName>
    </recommendedName>
</protein>
<dbReference type="InterPro" id="IPR051200">
    <property type="entry name" value="Host-pathogen_enzymatic-act"/>
</dbReference>
<evidence type="ECO:0000259" key="2">
    <source>
        <dbReference type="Pfam" id="PF21783"/>
    </source>
</evidence>
<evidence type="ECO:0000313" key="3">
    <source>
        <dbReference type="EMBL" id="GAA0858124.1"/>
    </source>
</evidence>
<dbReference type="Gene3D" id="2.130.10.10">
    <property type="entry name" value="YVTN repeat-like/Quinoprotein amine dehydrogenase"/>
    <property type="match status" value="2"/>
</dbReference>
<dbReference type="SUPFAM" id="SSF50974">
    <property type="entry name" value="Nitrous oxide reductase, N-terminal domain"/>
    <property type="match status" value="1"/>
</dbReference>